<keyword evidence="8" id="KW-1185">Reference proteome</keyword>
<dbReference type="PANTHER" id="PTHR10336">
    <property type="entry name" value="PHOSPHOINOSITIDE-SPECIFIC PHOSPHOLIPASE C FAMILY PROTEIN"/>
    <property type="match status" value="1"/>
</dbReference>
<feature type="region of interest" description="Disordered" evidence="5">
    <location>
        <begin position="348"/>
        <end position="392"/>
    </location>
</feature>
<dbReference type="Pfam" id="PF00388">
    <property type="entry name" value="PI-PLC-X"/>
    <property type="match status" value="1"/>
</dbReference>
<feature type="compositionally biased region" description="Low complexity" evidence="5">
    <location>
        <begin position="348"/>
        <end position="366"/>
    </location>
</feature>
<feature type="domain" description="Phosphatidylinositol-specific phospholipase C X" evidence="6">
    <location>
        <begin position="161"/>
        <end position="336"/>
    </location>
</feature>
<dbReference type="InterPro" id="IPR017946">
    <property type="entry name" value="PLC-like_Pdiesterase_TIM-brl"/>
</dbReference>
<dbReference type="SUPFAM" id="SSF52540">
    <property type="entry name" value="P-loop containing nucleoside triphosphate hydrolases"/>
    <property type="match status" value="1"/>
</dbReference>
<dbReference type="PANTHER" id="PTHR10336:SF36">
    <property type="entry name" value="1-PHOSPHATIDYLINOSITOL 4,5-BISPHOSPHATE PHOSPHODIESTERASE BETA-4"/>
    <property type="match status" value="1"/>
</dbReference>
<dbReference type="InterPro" id="IPR003439">
    <property type="entry name" value="ABC_transporter-like_ATP-bd"/>
</dbReference>
<dbReference type="EMBL" id="JBAHYK010003341">
    <property type="protein sequence ID" value="KAL0563623.1"/>
    <property type="molecule type" value="Genomic_DNA"/>
</dbReference>
<evidence type="ECO:0000256" key="1">
    <source>
        <dbReference type="ARBA" id="ARBA00012368"/>
    </source>
</evidence>
<feature type="compositionally biased region" description="Low complexity" evidence="5">
    <location>
        <begin position="412"/>
        <end position="428"/>
    </location>
</feature>
<evidence type="ECO:0000256" key="2">
    <source>
        <dbReference type="ARBA" id="ARBA00022801"/>
    </source>
</evidence>
<evidence type="ECO:0000256" key="4">
    <source>
        <dbReference type="ARBA" id="ARBA00023098"/>
    </source>
</evidence>
<dbReference type="InterPro" id="IPR027417">
    <property type="entry name" value="P-loop_NTPase"/>
</dbReference>
<evidence type="ECO:0000313" key="7">
    <source>
        <dbReference type="EMBL" id="KAL0563623.1"/>
    </source>
</evidence>
<feature type="compositionally biased region" description="Low complexity" evidence="5">
    <location>
        <begin position="379"/>
        <end position="389"/>
    </location>
</feature>
<dbReference type="Gene3D" id="3.40.50.300">
    <property type="entry name" value="P-loop containing nucleotide triphosphate hydrolases"/>
    <property type="match status" value="1"/>
</dbReference>
<feature type="region of interest" description="Disordered" evidence="5">
    <location>
        <begin position="411"/>
        <end position="483"/>
    </location>
</feature>
<name>A0ABR3EL78_9AGAR</name>
<evidence type="ECO:0000313" key="8">
    <source>
        <dbReference type="Proteomes" id="UP001465976"/>
    </source>
</evidence>
<evidence type="ECO:0000256" key="3">
    <source>
        <dbReference type="ARBA" id="ARBA00022963"/>
    </source>
</evidence>
<dbReference type="InterPro" id="IPR000909">
    <property type="entry name" value="PLipase_C_PInositol-sp_X_dom"/>
</dbReference>
<dbReference type="PROSITE" id="PS50007">
    <property type="entry name" value="PIPLC_X_DOMAIN"/>
    <property type="match status" value="1"/>
</dbReference>
<proteinExistence type="predicted"/>
<keyword evidence="4" id="KW-0443">Lipid metabolism</keyword>
<reference evidence="7 8" key="1">
    <citation type="submission" date="2024-02" db="EMBL/GenBank/DDBJ databases">
        <title>A draft genome for the cacao thread blight pathogen Marasmius crinis-equi.</title>
        <authorList>
            <person name="Cohen S.P."/>
            <person name="Baruah I.K."/>
            <person name="Amoako-Attah I."/>
            <person name="Bukari Y."/>
            <person name="Meinhardt L.W."/>
            <person name="Bailey B.A."/>
        </authorList>
    </citation>
    <scope>NUCLEOTIDE SEQUENCE [LARGE SCALE GENOMIC DNA]</scope>
    <source>
        <strain evidence="7 8">GH-76</strain>
    </source>
</reference>
<gene>
    <name evidence="7" type="ORF">V5O48_018441</name>
</gene>
<dbReference type="EC" id="3.1.4.11" evidence="1"/>
<dbReference type="Proteomes" id="UP001465976">
    <property type="component" value="Unassembled WGS sequence"/>
</dbReference>
<sequence length="483" mass="52050">AAGLVEAVEMKKPLRFNFEDIRKLPPPIIAFNEVAFSYSGKKADFLYQNLSFGIDMDARIAILGANGTGKSTLLNLITGTLQPVEGTISKHSNLKLAKVLSVVSSHRRCPFAAPRPSTQKPSESEWIVLDLGDDYGHHSQPSPPIGGAEEKQPQPLSVVSHDMKRPMSEYFISSSHNTYLHRGGIRSGVNWGGVGVSRVSLCKELSLRTMLMVFSPLVDISDSDKGSGPVIYHGHTLTSKLSLREVCEAIMTYGFIKSDYPIIILAEVHLSVMGQSQMAKIMREVFVDRLITQRANGKKDQTDGVEDPDLRALSSWKIKQLSSPEVSKGRILLKTKNLLIVNGRKDSGGSVDASAVGGPGTSSPSSWMPPPPGGMVDMTTTSSTSDTDSGAVFSDLESKARSILQRVRSIRAKSSTSASASEGAVSSSPPAGGFLSRRRSFGAKDMLASPPASTITPTSSPQKNKDFNNSHSKLSIHLMMHSR</sequence>
<feature type="compositionally biased region" description="Low complexity" evidence="5">
    <location>
        <begin position="448"/>
        <end position="461"/>
    </location>
</feature>
<organism evidence="7 8">
    <name type="scientific">Marasmius crinis-equi</name>
    <dbReference type="NCBI Taxonomy" id="585013"/>
    <lineage>
        <taxon>Eukaryota</taxon>
        <taxon>Fungi</taxon>
        <taxon>Dikarya</taxon>
        <taxon>Basidiomycota</taxon>
        <taxon>Agaricomycotina</taxon>
        <taxon>Agaricomycetes</taxon>
        <taxon>Agaricomycetidae</taxon>
        <taxon>Agaricales</taxon>
        <taxon>Marasmiineae</taxon>
        <taxon>Marasmiaceae</taxon>
        <taxon>Marasmius</taxon>
    </lineage>
</organism>
<protein>
    <recommendedName>
        <fullName evidence="1">phosphoinositide phospholipase C</fullName>
        <ecNumber evidence="1">3.1.4.11</ecNumber>
    </recommendedName>
</protein>
<dbReference type="Gene3D" id="3.20.20.190">
    <property type="entry name" value="Phosphatidylinositol (PI) phosphodiesterase"/>
    <property type="match status" value="1"/>
</dbReference>
<comment type="caution">
    <text evidence="7">The sequence shown here is derived from an EMBL/GenBank/DDBJ whole genome shotgun (WGS) entry which is preliminary data.</text>
</comment>
<dbReference type="InterPro" id="IPR001192">
    <property type="entry name" value="PI-PLC_fam"/>
</dbReference>
<keyword evidence="3" id="KW-0442">Lipid degradation</keyword>
<dbReference type="Pfam" id="PF00005">
    <property type="entry name" value="ABC_tran"/>
    <property type="match status" value="1"/>
</dbReference>
<evidence type="ECO:0000256" key="5">
    <source>
        <dbReference type="SAM" id="MobiDB-lite"/>
    </source>
</evidence>
<feature type="non-terminal residue" evidence="7">
    <location>
        <position position="1"/>
    </location>
</feature>
<accession>A0ABR3EL78</accession>
<dbReference type="SMART" id="SM00148">
    <property type="entry name" value="PLCXc"/>
    <property type="match status" value="1"/>
</dbReference>
<evidence type="ECO:0000259" key="6">
    <source>
        <dbReference type="SMART" id="SM00148"/>
    </source>
</evidence>
<keyword evidence="2" id="KW-0378">Hydrolase</keyword>
<dbReference type="SUPFAM" id="SSF51695">
    <property type="entry name" value="PLC-like phosphodiesterases"/>
    <property type="match status" value="1"/>
</dbReference>